<gene>
    <name evidence="2" type="ORF">SYV04_31945</name>
</gene>
<evidence type="ECO:0000313" key="3">
    <source>
        <dbReference type="Proteomes" id="UP001291309"/>
    </source>
</evidence>
<organism evidence="2 3">
    <name type="scientific">Hyalangium rubrum</name>
    <dbReference type="NCBI Taxonomy" id="3103134"/>
    <lineage>
        <taxon>Bacteria</taxon>
        <taxon>Pseudomonadati</taxon>
        <taxon>Myxococcota</taxon>
        <taxon>Myxococcia</taxon>
        <taxon>Myxococcales</taxon>
        <taxon>Cystobacterineae</taxon>
        <taxon>Archangiaceae</taxon>
        <taxon>Hyalangium</taxon>
    </lineage>
</organism>
<protein>
    <submittedName>
        <fullName evidence="2">Uncharacterized protein</fullName>
    </submittedName>
</protein>
<dbReference type="Proteomes" id="UP001291309">
    <property type="component" value="Unassembled WGS sequence"/>
</dbReference>
<dbReference type="RefSeq" id="WP_321549754.1">
    <property type="nucleotide sequence ID" value="NZ_JAXIVS010000013.1"/>
</dbReference>
<keyword evidence="3" id="KW-1185">Reference proteome</keyword>
<feature type="region of interest" description="Disordered" evidence="1">
    <location>
        <begin position="1"/>
        <end position="29"/>
    </location>
</feature>
<comment type="caution">
    <text evidence="2">The sequence shown here is derived from an EMBL/GenBank/DDBJ whole genome shotgun (WGS) entry which is preliminary data.</text>
</comment>
<sequence>MPAGSSIRASADRGPHEGPTPYRATRWPSPGEHTVVMEYYESEGGAVATLHWAHRF</sequence>
<accession>A0ABU5HDV4</accession>
<evidence type="ECO:0000256" key="1">
    <source>
        <dbReference type="SAM" id="MobiDB-lite"/>
    </source>
</evidence>
<dbReference type="EMBL" id="JAXIVS010000013">
    <property type="protein sequence ID" value="MDY7231044.1"/>
    <property type="molecule type" value="Genomic_DNA"/>
</dbReference>
<proteinExistence type="predicted"/>
<evidence type="ECO:0000313" key="2">
    <source>
        <dbReference type="EMBL" id="MDY7231044.1"/>
    </source>
</evidence>
<reference evidence="2 3" key="1">
    <citation type="submission" date="2023-12" db="EMBL/GenBank/DDBJ databases">
        <title>the genome sequence of Hyalangium sp. s54d21.</title>
        <authorList>
            <person name="Zhang X."/>
        </authorList>
    </citation>
    <scope>NUCLEOTIDE SEQUENCE [LARGE SCALE GENOMIC DNA]</scope>
    <source>
        <strain evidence="3">s54d21</strain>
    </source>
</reference>
<name>A0ABU5HDV4_9BACT</name>